<evidence type="ECO:0000256" key="7">
    <source>
        <dbReference type="ARBA" id="ARBA00022801"/>
    </source>
</evidence>
<feature type="transmembrane region" description="Helical" evidence="12">
    <location>
        <begin position="141"/>
        <end position="160"/>
    </location>
</feature>
<dbReference type="InterPro" id="IPR050083">
    <property type="entry name" value="HtpX_protease"/>
</dbReference>
<evidence type="ECO:0000313" key="14">
    <source>
        <dbReference type="EMBL" id="EHO63465.1"/>
    </source>
</evidence>
<comment type="cofactor">
    <cofactor evidence="12">
        <name>Zn(2+)</name>
        <dbReference type="ChEBI" id="CHEBI:29105"/>
    </cofactor>
    <text evidence="12">Binds 1 zinc ion per subunit.</text>
</comment>
<dbReference type="NCBIfam" id="NF002826">
    <property type="entry name" value="PRK03001.1"/>
    <property type="match status" value="1"/>
</dbReference>
<dbReference type="Gene3D" id="3.30.2010.10">
    <property type="entry name" value="Metalloproteases ('zincins'), catalytic domain"/>
    <property type="match status" value="1"/>
</dbReference>
<feature type="transmembrane region" description="Helical" evidence="12">
    <location>
        <begin position="7"/>
        <end position="24"/>
    </location>
</feature>
<dbReference type="PANTHER" id="PTHR43221:SF1">
    <property type="entry name" value="PROTEASE HTPX"/>
    <property type="match status" value="1"/>
</dbReference>
<evidence type="ECO:0000256" key="9">
    <source>
        <dbReference type="ARBA" id="ARBA00022989"/>
    </source>
</evidence>
<dbReference type="Proteomes" id="UP000003277">
    <property type="component" value="Unassembled WGS sequence"/>
</dbReference>
<dbReference type="InterPro" id="IPR001915">
    <property type="entry name" value="Peptidase_M48"/>
</dbReference>
<dbReference type="PANTHER" id="PTHR43221">
    <property type="entry name" value="PROTEASE HTPX"/>
    <property type="match status" value="1"/>
</dbReference>
<evidence type="ECO:0000256" key="3">
    <source>
        <dbReference type="ARBA" id="ARBA00022475"/>
    </source>
</evidence>
<dbReference type="RefSeq" id="WP_008858986.1">
    <property type="nucleotide sequence ID" value="NZ_JH591187.1"/>
</dbReference>
<dbReference type="AlphaFoldDB" id="H1CYP4"/>
<sequence length="287" mass="30973">MNRVKSVMLLTLLSVILMAIGGVVGGRSGAFTMLLISFAMNFYTYWNCDKMALRAYNAQPLSESDVPELYQLVRELTEKAHMPMPRLYVIPTDVPNAFATGRNENHAAVAVTEGILSMLDRDELAGVLSHELSHIRHRDTLIMTLAASIATAISYIANIAQWAAIFGGGRDEEGRSANPIALLVTIVVAPLAATLIQLALSRSREFMADASGAEISGKPLALANALLKLDAYAHHKVMADAKPATSGLFIINPLAGVGGMANLFSTHPSTEERVEKLREIAAQMHSY</sequence>
<evidence type="ECO:0000256" key="6">
    <source>
        <dbReference type="ARBA" id="ARBA00022723"/>
    </source>
</evidence>
<dbReference type="EC" id="3.4.24.-" evidence="12"/>
<evidence type="ECO:0000259" key="13">
    <source>
        <dbReference type="Pfam" id="PF01435"/>
    </source>
</evidence>
<dbReference type="EMBL" id="ADLT01000015">
    <property type="protein sequence ID" value="EHO63465.1"/>
    <property type="molecule type" value="Genomic_DNA"/>
</dbReference>
<reference evidence="14 15" key="1">
    <citation type="submission" date="2011-11" db="EMBL/GenBank/DDBJ databases">
        <title>The Genome Sequence of Dialister succinatiphilus YIT 11850.</title>
        <authorList>
            <consortium name="The Broad Institute Genome Sequencing Platform"/>
            <person name="Earl A."/>
            <person name="Ward D."/>
            <person name="Feldgarden M."/>
            <person name="Gevers D."/>
            <person name="Morotomi M."/>
            <person name="Young S.K."/>
            <person name="Zeng Q."/>
            <person name="Gargeya S."/>
            <person name="Fitzgerald M."/>
            <person name="Haas B."/>
            <person name="Abouelleil A."/>
            <person name="Alvarado L."/>
            <person name="Arachchi H.M."/>
            <person name="Berlin A."/>
            <person name="Brown A."/>
            <person name="Chapman S.B."/>
            <person name="Dunbar C."/>
            <person name="Gearin G."/>
            <person name="Goldberg J."/>
            <person name="Griggs A."/>
            <person name="Gujja S."/>
            <person name="Heiman D."/>
            <person name="Howarth C."/>
            <person name="Lui A."/>
            <person name="MacDonald P.J.P."/>
            <person name="Montmayeur A."/>
            <person name="Murphy C."/>
            <person name="Neiman D."/>
            <person name="Pearson M."/>
            <person name="Priest M."/>
            <person name="Roberts A."/>
            <person name="Saif S."/>
            <person name="Shea T."/>
            <person name="Sisk P."/>
            <person name="Stolte C."/>
            <person name="Sykes S."/>
            <person name="Wortman J."/>
            <person name="Nusbaum C."/>
            <person name="Birren B."/>
        </authorList>
    </citation>
    <scope>NUCLEOTIDE SEQUENCE [LARGE SCALE GENOMIC DNA]</scope>
    <source>
        <strain evidence="14 15">YIT 11850</strain>
    </source>
</reference>
<dbReference type="eggNOG" id="COG0501">
    <property type="taxonomic scope" value="Bacteria"/>
</dbReference>
<feature type="transmembrane region" description="Helical" evidence="12">
    <location>
        <begin position="180"/>
        <end position="200"/>
    </location>
</feature>
<feature type="binding site" evidence="12">
    <location>
        <position position="134"/>
    </location>
    <ligand>
        <name>Zn(2+)</name>
        <dbReference type="ChEBI" id="CHEBI:29105"/>
        <note>catalytic</note>
    </ligand>
</feature>
<dbReference type="HOGENOM" id="CLU_042266_3_0_9"/>
<proteinExistence type="inferred from homology"/>
<name>H1CYP4_9FIRM</name>
<comment type="caution">
    <text evidence="14">The sequence shown here is derived from an EMBL/GenBank/DDBJ whole genome shotgun (WGS) entry which is preliminary data.</text>
</comment>
<feature type="binding site" evidence="12">
    <location>
        <position position="130"/>
    </location>
    <ligand>
        <name>Zn(2+)</name>
        <dbReference type="ChEBI" id="CHEBI:29105"/>
        <note>catalytic</note>
    </ligand>
</feature>
<evidence type="ECO:0000256" key="1">
    <source>
        <dbReference type="ARBA" id="ARBA00004651"/>
    </source>
</evidence>
<accession>H1CYP4</accession>
<keyword evidence="9 12" id="KW-1133">Transmembrane helix</keyword>
<feature type="transmembrane region" description="Helical" evidence="12">
    <location>
        <begin position="30"/>
        <end position="46"/>
    </location>
</feature>
<keyword evidence="6 12" id="KW-0479">Metal-binding</keyword>
<dbReference type="GeneID" id="98912321"/>
<evidence type="ECO:0000256" key="11">
    <source>
        <dbReference type="ARBA" id="ARBA00023136"/>
    </source>
</evidence>
<dbReference type="STRING" id="742743.HMPREF9453_00482"/>
<dbReference type="GO" id="GO:0004222">
    <property type="term" value="F:metalloendopeptidase activity"/>
    <property type="evidence" value="ECO:0007669"/>
    <property type="project" value="UniProtKB-UniRule"/>
</dbReference>
<dbReference type="HAMAP" id="MF_00188">
    <property type="entry name" value="Pept_M48_protease_HtpX"/>
    <property type="match status" value="1"/>
</dbReference>
<dbReference type="CDD" id="cd07336">
    <property type="entry name" value="M48B_HtpX_like"/>
    <property type="match status" value="1"/>
</dbReference>
<organism evidence="14 15">
    <name type="scientific">Dialister succinatiphilus YIT 11850</name>
    <dbReference type="NCBI Taxonomy" id="742743"/>
    <lineage>
        <taxon>Bacteria</taxon>
        <taxon>Bacillati</taxon>
        <taxon>Bacillota</taxon>
        <taxon>Negativicutes</taxon>
        <taxon>Veillonellales</taxon>
        <taxon>Veillonellaceae</taxon>
        <taxon>Dialister</taxon>
    </lineage>
</organism>
<dbReference type="GO" id="GO:0006508">
    <property type="term" value="P:proteolysis"/>
    <property type="evidence" value="ECO:0007669"/>
    <property type="project" value="UniProtKB-KW"/>
</dbReference>
<comment type="subcellular location">
    <subcellularLocation>
        <location evidence="1 12">Cell membrane</location>
        <topology evidence="1 12">Multi-pass membrane protein</topology>
    </subcellularLocation>
</comment>
<evidence type="ECO:0000256" key="8">
    <source>
        <dbReference type="ARBA" id="ARBA00022833"/>
    </source>
</evidence>
<comment type="similarity">
    <text evidence="2 12">Belongs to the peptidase M48B family.</text>
</comment>
<dbReference type="PATRIC" id="fig|742743.3.peg.496"/>
<keyword evidence="11 12" id="KW-0472">Membrane</keyword>
<evidence type="ECO:0000256" key="12">
    <source>
        <dbReference type="HAMAP-Rule" id="MF_00188"/>
    </source>
</evidence>
<dbReference type="Pfam" id="PF01435">
    <property type="entry name" value="Peptidase_M48"/>
    <property type="match status" value="1"/>
</dbReference>
<keyword evidence="15" id="KW-1185">Reference proteome</keyword>
<feature type="active site" evidence="12">
    <location>
        <position position="131"/>
    </location>
</feature>
<feature type="binding site" evidence="12">
    <location>
        <position position="205"/>
    </location>
    <ligand>
        <name>Zn(2+)</name>
        <dbReference type="ChEBI" id="CHEBI:29105"/>
        <note>catalytic</note>
    </ligand>
</feature>
<evidence type="ECO:0000256" key="2">
    <source>
        <dbReference type="ARBA" id="ARBA00009779"/>
    </source>
</evidence>
<keyword evidence="5 12" id="KW-0812">Transmembrane</keyword>
<gene>
    <name evidence="12" type="primary">htpX</name>
    <name evidence="14" type="ORF">HMPREF9453_00482</name>
</gene>
<dbReference type="InterPro" id="IPR022919">
    <property type="entry name" value="Pept_M48_protease_HtpX"/>
</dbReference>
<evidence type="ECO:0000256" key="4">
    <source>
        <dbReference type="ARBA" id="ARBA00022670"/>
    </source>
</evidence>
<protein>
    <recommendedName>
        <fullName evidence="12">Protease HtpX homolog</fullName>
        <ecNumber evidence="12">3.4.24.-</ecNumber>
    </recommendedName>
</protein>
<keyword evidence="7 12" id="KW-0378">Hydrolase</keyword>
<keyword evidence="10 12" id="KW-0482">Metalloprotease</keyword>
<keyword evidence="8 12" id="KW-0862">Zinc</keyword>
<evidence type="ECO:0000313" key="15">
    <source>
        <dbReference type="Proteomes" id="UP000003277"/>
    </source>
</evidence>
<keyword evidence="3 12" id="KW-1003">Cell membrane</keyword>
<feature type="domain" description="Peptidase M48" evidence="13">
    <location>
        <begin position="67"/>
        <end position="280"/>
    </location>
</feature>
<evidence type="ECO:0000256" key="5">
    <source>
        <dbReference type="ARBA" id="ARBA00022692"/>
    </source>
</evidence>
<evidence type="ECO:0000256" key="10">
    <source>
        <dbReference type="ARBA" id="ARBA00023049"/>
    </source>
</evidence>
<dbReference type="GO" id="GO:0005886">
    <property type="term" value="C:plasma membrane"/>
    <property type="evidence" value="ECO:0007669"/>
    <property type="project" value="UniProtKB-SubCell"/>
</dbReference>
<keyword evidence="4 12" id="KW-0645">Protease</keyword>
<dbReference type="OrthoDB" id="15218at2"/>
<dbReference type="GO" id="GO:0008270">
    <property type="term" value="F:zinc ion binding"/>
    <property type="evidence" value="ECO:0007669"/>
    <property type="project" value="UniProtKB-UniRule"/>
</dbReference>